<evidence type="ECO:0000256" key="1">
    <source>
        <dbReference type="ARBA" id="ARBA00004123"/>
    </source>
</evidence>
<dbReference type="GO" id="GO:0000381">
    <property type="term" value="P:regulation of alternative mRNA splicing, via spliceosome"/>
    <property type="evidence" value="ECO:0000318"/>
    <property type="project" value="GO_Central"/>
</dbReference>
<dbReference type="EMBL" id="DS469609">
    <property type="protein sequence ID" value="EDO39290.1"/>
    <property type="molecule type" value="Genomic_DNA"/>
</dbReference>
<evidence type="ECO:0000256" key="9">
    <source>
        <dbReference type="PROSITE-ProRule" id="PRU00176"/>
    </source>
</evidence>
<evidence type="ECO:0000256" key="3">
    <source>
        <dbReference type="ARBA" id="ARBA00022553"/>
    </source>
</evidence>
<evidence type="ECO:0000313" key="13">
    <source>
        <dbReference type="Proteomes" id="UP000001593"/>
    </source>
</evidence>
<feature type="non-terminal residue" evidence="12">
    <location>
        <position position="200"/>
    </location>
</feature>
<protein>
    <recommendedName>
        <fullName evidence="11">RRM domain-containing protein</fullName>
    </recommendedName>
</protein>
<dbReference type="PANTHER" id="PTHR23003">
    <property type="entry name" value="RNA RECOGNITION MOTIF RRM DOMAIN CONTAINING PROTEIN"/>
    <property type="match status" value="1"/>
</dbReference>
<feature type="compositionally biased region" description="Basic residues" evidence="10">
    <location>
        <begin position="187"/>
        <end position="200"/>
    </location>
</feature>
<dbReference type="OMA" id="LSTRIDW"/>
<evidence type="ECO:0000256" key="10">
    <source>
        <dbReference type="SAM" id="MobiDB-lite"/>
    </source>
</evidence>
<evidence type="ECO:0000256" key="2">
    <source>
        <dbReference type="ARBA" id="ARBA00010269"/>
    </source>
</evidence>
<gene>
    <name evidence="12" type="ORF">NEMVEDRAFT_v1g26678</name>
</gene>
<proteinExistence type="inferred from homology"/>
<dbReference type="SMART" id="SM00360">
    <property type="entry name" value="RRM"/>
    <property type="match status" value="2"/>
</dbReference>
<dbReference type="CDD" id="cd12337">
    <property type="entry name" value="RRM1_SRSF4_like"/>
    <property type="match status" value="1"/>
</dbReference>
<dbReference type="GO" id="GO:0003729">
    <property type="term" value="F:mRNA binding"/>
    <property type="evidence" value="ECO:0000318"/>
    <property type="project" value="GO_Central"/>
</dbReference>
<keyword evidence="8" id="KW-0539">Nucleus</keyword>
<keyword evidence="4" id="KW-0507">mRNA processing</keyword>
<sequence>MSRIFLGRLPRDVRESDVEKFLRGYGKIRDISLKRGYGFVEFDDHRDAEDAVHDLNGRDLIGERVVVEFSKGRRSEGGGRDRRDFSGRGGRDGGRRPIYGPPVRTNYSVIVENLSSRTSWQDLKDYFRKYGKVTYADAHKKRIGEGVVEFESKDDLNTAIEKLDDTELGGRRIRVYEDKDRDSPPRSSRRRSRSHSRSRS</sequence>
<evidence type="ECO:0000256" key="5">
    <source>
        <dbReference type="ARBA" id="ARBA00022737"/>
    </source>
</evidence>
<organism evidence="12 13">
    <name type="scientific">Nematostella vectensis</name>
    <name type="common">Starlet sea anemone</name>
    <dbReference type="NCBI Taxonomy" id="45351"/>
    <lineage>
        <taxon>Eukaryota</taxon>
        <taxon>Metazoa</taxon>
        <taxon>Cnidaria</taxon>
        <taxon>Anthozoa</taxon>
        <taxon>Hexacorallia</taxon>
        <taxon>Actiniaria</taxon>
        <taxon>Edwardsiidae</taxon>
        <taxon>Nematostella</taxon>
    </lineage>
</organism>
<dbReference type="SUPFAM" id="SSF54928">
    <property type="entry name" value="RNA-binding domain, RBD"/>
    <property type="match status" value="2"/>
</dbReference>
<dbReference type="Pfam" id="PF00076">
    <property type="entry name" value="RRM_1"/>
    <property type="match status" value="2"/>
</dbReference>
<dbReference type="FunFam" id="3.30.70.330:FF:000028">
    <property type="entry name" value="Putative serine/arginine-rich splicing factor 4"/>
    <property type="match status" value="1"/>
</dbReference>
<dbReference type="PROSITE" id="PS50102">
    <property type="entry name" value="RRM"/>
    <property type="match status" value="2"/>
</dbReference>
<dbReference type="GO" id="GO:0016607">
    <property type="term" value="C:nuclear speck"/>
    <property type="evidence" value="ECO:0000318"/>
    <property type="project" value="GO_Central"/>
</dbReference>
<dbReference type="PANTHER" id="PTHR23003:SF51">
    <property type="entry name" value="SERINE-ARGININE PROTEIN 55"/>
    <property type="match status" value="1"/>
</dbReference>
<evidence type="ECO:0000259" key="11">
    <source>
        <dbReference type="PROSITE" id="PS50102"/>
    </source>
</evidence>
<dbReference type="InterPro" id="IPR012677">
    <property type="entry name" value="Nucleotide-bd_a/b_plait_sf"/>
</dbReference>
<dbReference type="AlphaFoldDB" id="A7SAJ5"/>
<accession>A7SAJ5</accession>
<dbReference type="InterPro" id="IPR000504">
    <property type="entry name" value="RRM_dom"/>
</dbReference>
<name>A7SAJ5_NEMVE</name>
<dbReference type="FunFam" id="3.30.70.330:FF:000420">
    <property type="entry name" value="serine-arginine protein 55 isoform X1"/>
    <property type="match status" value="1"/>
</dbReference>
<evidence type="ECO:0000256" key="7">
    <source>
        <dbReference type="ARBA" id="ARBA00023187"/>
    </source>
</evidence>
<feature type="domain" description="RRM" evidence="11">
    <location>
        <begin position="107"/>
        <end position="180"/>
    </location>
</feature>
<feature type="domain" description="RRM" evidence="11">
    <location>
        <begin position="2"/>
        <end position="72"/>
    </location>
</feature>
<dbReference type="InParanoid" id="A7SAJ5"/>
<reference evidence="12 13" key="1">
    <citation type="journal article" date="2007" name="Science">
        <title>Sea anemone genome reveals ancestral eumetazoan gene repertoire and genomic organization.</title>
        <authorList>
            <person name="Putnam N.H."/>
            <person name="Srivastava M."/>
            <person name="Hellsten U."/>
            <person name="Dirks B."/>
            <person name="Chapman J."/>
            <person name="Salamov A."/>
            <person name="Terry A."/>
            <person name="Shapiro H."/>
            <person name="Lindquist E."/>
            <person name="Kapitonov V.V."/>
            <person name="Jurka J."/>
            <person name="Genikhovich G."/>
            <person name="Grigoriev I.V."/>
            <person name="Lucas S.M."/>
            <person name="Steele R.E."/>
            <person name="Finnerty J.R."/>
            <person name="Technau U."/>
            <person name="Martindale M.Q."/>
            <person name="Rokhsar D.S."/>
        </authorList>
    </citation>
    <scope>NUCLEOTIDE SEQUENCE [LARGE SCALE GENOMIC DNA]</scope>
    <source>
        <strain evidence="13">CH2 X CH6</strain>
    </source>
</reference>
<evidence type="ECO:0000256" key="4">
    <source>
        <dbReference type="ARBA" id="ARBA00022664"/>
    </source>
</evidence>
<evidence type="ECO:0000313" key="12">
    <source>
        <dbReference type="EMBL" id="EDO39290.1"/>
    </source>
</evidence>
<keyword evidence="13" id="KW-1185">Reference proteome</keyword>
<comment type="similarity">
    <text evidence="2">Belongs to the splicing factor SR family.</text>
</comment>
<keyword evidence="7" id="KW-0508">mRNA splicing</keyword>
<keyword evidence="5" id="KW-0677">Repeat</keyword>
<keyword evidence="3" id="KW-0597">Phosphoprotein</keyword>
<dbReference type="Proteomes" id="UP000001593">
    <property type="component" value="Unassembled WGS sequence"/>
</dbReference>
<dbReference type="Gene3D" id="3.30.70.330">
    <property type="match status" value="2"/>
</dbReference>
<dbReference type="PhylomeDB" id="A7SAJ5"/>
<dbReference type="GO" id="GO:0006397">
    <property type="term" value="P:mRNA processing"/>
    <property type="evidence" value="ECO:0007669"/>
    <property type="project" value="UniProtKB-KW"/>
</dbReference>
<evidence type="ECO:0000256" key="8">
    <source>
        <dbReference type="ARBA" id="ARBA00023242"/>
    </source>
</evidence>
<feature type="region of interest" description="Disordered" evidence="10">
    <location>
        <begin position="72"/>
        <end position="101"/>
    </location>
</feature>
<dbReference type="InterPro" id="IPR050374">
    <property type="entry name" value="RRT5_SRSF_SR"/>
</dbReference>
<keyword evidence="6 9" id="KW-0694">RNA-binding</keyword>
<dbReference type="STRING" id="45351.A7SAJ5"/>
<feature type="compositionally biased region" description="Basic and acidic residues" evidence="10">
    <location>
        <begin position="72"/>
        <end position="95"/>
    </location>
</feature>
<dbReference type="eggNOG" id="KOG0106">
    <property type="taxonomic scope" value="Eukaryota"/>
</dbReference>
<evidence type="ECO:0000256" key="6">
    <source>
        <dbReference type="ARBA" id="ARBA00022884"/>
    </source>
</evidence>
<feature type="compositionally biased region" description="Basic and acidic residues" evidence="10">
    <location>
        <begin position="173"/>
        <end position="184"/>
    </location>
</feature>
<dbReference type="InterPro" id="IPR035979">
    <property type="entry name" value="RBD_domain_sf"/>
</dbReference>
<feature type="region of interest" description="Disordered" evidence="10">
    <location>
        <begin position="173"/>
        <end position="200"/>
    </location>
</feature>
<comment type="subcellular location">
    <subcellularLocation>
        <location evidence="1">Nucleus</location>
    </subcellularLocation>
</comment>
<dbReference type="GO" id="GO:0008380">
    <property type="term" value="P:RNA splicing"/>
    <property type="evidence" value="ECO:0007669"/>
    <property type="project" value="UniProtKB-KW"/>
</dbReference>
<dbReference type="HOGENOM" id="CLU_012062_34_2_1"/>